<dbReference type="Pfam" id="PF13450">
    <property type="entry name" value="NAD_binding_8"/>
    <property type="match status" value="1"/>
</dbReference>
<organism evidence="1">
    <name type="scientific">uncultured Thermomicrobiales bacterium</name>
    <dbReference type="NCBI Taxonomy" id="1645740"/>
    <lineage>
        <taxon>Bacteria</taxon>
        <taxon>Pseudomonadati</taxon>
        <taxon>Thermomicrobiota</taxon>
        <taxon>Thermomicrobia</taxon>
        <taxon>Thermomicrobiales</taxon>
        <taxon>environmental samples</taxon>
    </lineage>
</organism>
<dbReference type="PANTHER" id="PTHR10668">
    <property type="entry name" value="PHYTOENE DEHYDROGENASE"/>
    <property type="match status" value="1"/>
</dbReference>
<proteinExistence type="predicted"/>
<gene>
    <name evidence="1" type="ORF">AVDCRST_MAG19-169</name>
</gene>
<evidence type="ECO:0000313" key="1">
    <source>
        <dbReference type="EMBL" id="CAA9544300.1"/>
    </source>
</evidence>
<dbReference type="InterPro" id="IPR036188">
    <property type="entry name" value="FAD/NAD-bd_sf"/>
</dbReference>
<sequence length="177" mass="17915">MTAAGRERGWGTRPAYDAVVVGAGPNGLAAAVTLARAGRSVLVLEANATVGGAARSLPLTAPGFVHDVGSAVYPLGAASPVFARLPLADHGLAWVHPPIPMAHPLDDGTAVALERSVAVTAAGLGRDATAYRRLLGPLVGDWPLLAPAVLGPPRPRSARHPVALARLGLAALPPVRL</sequence>
<dbReference type="PANTHER" id="PTHR10668:SF105">
    <property type="entry name" value="DEHYDROGENASE-RELATED"/>
    <property type="match status" value="1"/>
</dbReference>
<reference evidence="1" key="1">
    <citation type="submission" date="2020-02" db="EMBL/GenBank/DDBJ databases">
        <authorList>
            <person name="Meier V. D."/>
        </authorList>
    </citation>
    <scope>NUCLEOTIDE SEQUENCE</scope>
    <source>
        <strain evidence="1">AVDCRST_MAG19</strain>
    </source>
</reference>
<name>A0A6J4U945_9BACT</name>
<dbReference type="PRINTS" id="PR00419">
    <property type="entry name" value="ADXRDTASE"/>
</dbReference>
<protein>
    <submittedName>
        <fullName evidence="1">Phytoene dehydrogenase and related proteins</fullName>
    </submittedName>
</protein>
<accession>A0A6J4U945</accession>
<dbReference type="EMBL" id="CADCWL010000010">
    <property type="protein sequence ID" value="CAA9544300.1"/>
    <property type="molecule type" value="Genomic_DNA"/>
</dbReference>
<feature type="non-terminal residue" evidence="1">
    <location>
        <position position="177"/>
    </location>
</feature>
<dbReference type="Gene3D" id="3.50.50.60">
    <property type="entry name" value="FAD/NAD(P)-binding domain"/>
    <property type="match status" value="1"/>
</dbReference>
<dbReference type="SUPFAM" id="SSF51905">
    <property type="entry name" value="FAD/NAD(P)-binding domain"/>
    <property type="match status" value="1"/>
</dbReference>
<dbReference type="AlphaFoldDB" id="A0A6J4U945"/>